<dbReference type="GO" id="GO:0000462">
    <property type="term" value="P:maturation of SSU-rRNA from tricistronic rRNA transcript (SSU-rRNA, 5.8S rRNA, LSU-rRNA)"/>
    <property type="evidence" value="ECO:0007669"/>
    <property type="project" value="TreeGrafter"/>
</dbReference>
<feature type="domain" description="Small-subunit processome Utp12" evidence="5">
    <location>
        <begin position="429"/>
        <end position="533"/>
    </location>
</feature>
<feature type="region of interest" description="Disordered" evidence="4">
    <location>
        <begin position="561"/>
        <end position="609"/>
    </location>
</feature>
<dbReference type="Gene3D" id="2.130.10.10">
    <property type="entry name" value="YVTN repeat-like/Quinoprotein amine dehydrogenase"/>
    <property type="match status" value="1"/>
</dbReference>
<evidence type="ECO:0000256" key="3">
    <source>
        <dbReference type="ARBA" id="ARBA00038335"/>
    </source>
</evidence>
<protein>
    <recommendedName>
        <fullName evidence="5">Small-subunit processome Utp12 domain-containing protein</fullName>
    </recommendedName>
</protein>
<evidence type="ECO:0000313" key="6">
    <source>
        <dbReference type="EMBL" id="JAB57974.1"/>
    </source>
</evidence>
<dbReference type="PANTHER" id="PTHR44267:SF1">
    <property type="entry name" value="WD REPEAT-CONTAINING PROTEIN 43"/>
    <property type="match status" value="1"/>
</dbReference>
<dbReference type="InterPro" id="IPR052414">
    <property type="entry name" value="U3_snoRNA-assoc_WDR"/>
</dbReference>
<feature type="compositionally biased region" description="Acidic residues" evidence="4">
    <location>
        <begin position="561"/>
        <end position="573"/>
    </location>
</feature>
<evidence type="ECO:0000256" key="2">
    <source>
        <dbReference type="ARBA" id="ARBA00023242"/>
    </source>
</evidence>
<dbReference type="PANTHER" id="PTHR44267">
    <property type="entry name" value="WD REPEAT-CONTAINING PROTEIN 43"/>
    <property type="match status" value="1"/>
</dbReference>
<dbReference type="Pfam" id="PF04003">
    <property type="entry name" value="Utp12"/>
    <property type="match status" value="1"/>
</dbReference>
<organism evidence="6">
    <name type="scientific">Corethrella appendiculata</name>
    <dbReference type="NCBI Taxonomy" id="1370023"/>
    <lineage>
        <taxon>Eukaryota</taxon>
        <taxon>Metazoa</taxon>
        <taxon>Ecdysozoa</taxon>
        <taxon>Arthropoda</taxon>
        <taxon>Hexapoda</taxon>
        <taxon>Insecta</taxon>
        <taxon>Pterygota</taxon>
        <taxon>Neoptera</taxon>
        <taxon>Endopterygota</taxon>
        <taxon>Diptera</taxon>
        <taxon>Nematocera</taxon>
        <taxon>Culicoidea</taxon>
        <taxon>Chaoboridae</taxon>
        <taxon>Corethrella</taxon>
    </lineage>
</organism>
<evidence type="ECO:0000256" key="4">
    <source>
        <dbReference type="SAM" id="MobiDB-lite"/>
    </source>
</evidence>
<proteinExistence type="evidence at transcript level"/>
<accession>U5ETI9</accession>
<dbReference type="InterPro" id="IPR015943">
    <property type="entry name" value="WD40/YVTN_repeat-like_dom_sf"/>
</dbReference>
<evidence type="ECO:0000256" key="1">
    <source>
        <dbReference type="ARBA" id="ARBA00004123"/>
    </source>
</evidence>
<reference evidence="6" key="1">
    <citation type="journal article" date="2014" name="Insect Biochem. Mol. Biol.">
        <title>An insight into the sialome of the frog biting fly, Corethrella appendiculata.</title>
        <authorList>
            <person name="Ribeiro J.M.C."/>
            <person name="Chagas A.C."/>
            <person name="Pham V.M."/>
            <person name="Lounibos L.P."/>
            <person name="Calvo E."/>
        </authorList>
    </citation>
    <scope>NUCLEOTIDE SEQUENCE</scope>
    <source>
        <tissue evidence="6">Salivary glands</tissue>
    </source>
</reference>
<sequence>MEKNVCFEFSNDGKYFSFINSQSKFVIYNVELNKVDQIYTPNLHLTAPCTCFVWLEILPNQKKRKSKNFDADNEKQFFIAFGTSKGGVALYSIATKQIERIFGGEGHAASVSQISTFNDWIFTCGNDGNIIKWSIPQSEQLEKFTIAVERLTCLSIVNEEAVLTGAKQLKLWNISKNQLTESFTGHTSNTIFLKSFNYNDENYAISASKLDRIMSLWLLESGNKSPVATFLLDDSVEYLYHKLIFSKLHILAISKSGVLHYFVQNVGKLKSLKPIKAKHTIEIASTAVTTKNVERIPILTATLNFSLNENEVLIGYGSEQNLKFERITIDSEEKNQILIRDNPLAIGTGNTKNIEQTSFKVKTPIVNENSVQYLNAATAPTSKKLSAKSVEIPMEERLENLSITKDGSINVSGKNLSHLLIQGIQSRNSKILRLVFGKNDEAIIKSTVKKLPSKYVGPLLTEISLLMQKRTPHVSSAITWLKYIIQIHSTHLMALGYQSFLLNIGGCMGIIEYRVEHLKSLSKLNGRLDLLLNQIERSQMPATELISDNFVEYQDESDIDSLIDENDEGDTSSDEQNYNNDDIDEEEEEEDNNDDDDDGKVDEEMEVSE</sequence>
<keyword evidence="2" id="KW-0539">Nucleus</keyword>
<feature type="compositionally biased region" description="Acidic residues" evidence="4">
    <location>
        <begin position="581"/>
        <end position="609"/>
    </location>
</feature>
<name>U5ETI9_9DIPT</name>
<dbReference type="EMBL" id="GANO01001897">
    <property type="protein sequence ID" value="JAB57974.1"/>
    <property type="molecule type" value="mRNA"/>
</dbReference>
<dbReference type="InterPro" id="IPR007148">
    <property type="entry name" value="SSU_processome_Utp12"/>
</dbReference>
<dbReference type="InterPro" id="IPR036322">
    <property type="entry name" value="WD40_repeat_dom_sf"/>
</dbReference>
<comment type="subcellular location">
    <subcellularLocation>
        <location evidence="1">Nucleus</location>
    </subcellularLocation>
</comment>
<comment type="similarity">
    <text evidence="3">Belongs to the UTP5 family.</text>
</comment>
<dbReference type="GO" id="GO:0005730">
    <property type="term" value="C:nucleolus"/>
    <property type="evidence" value="ECO:0007669"/>
    <property type="project" value="TreeGrafter"/>
</dbReference>
<dbReference type="AlphaFoldDB" id="U5ETI9"/>
<evidence type="ECO:0000259" key="5">
    <source>
        <dbReference type="Pfam" id="PF04003"/>
    </source>
</evidence>
<dbReference type="SUPFAM" id="SSF50978">
    <property type="entry name" value="WD40 repeat-like"/>
    <property type="match status" value="1"/>
</dbReference>